<evidence type="ECO:0000256" key="3">
    <source>
        <dbReference type="ARBA" id="ARBA00023274"/>
    </source>
</evidence>
<evidence type="ECO:0000313" key="7">
    <source>
        <dbReference type="EMBL" id="KAJ8450257.1"/>
    </source>
</evidence>
<dbReference type="PANTHER" id="PTHR11994">
    <property type="entry name" value="60S RIBOSOMAL PROTEIN L11-RELATED"/>
    <property type="match status" value="1"/>
</dbReference>
<sequence>MASPSLLQSTSSSIHGQRAAVRFPALRSSSCRSARVLSVRAAKVAVLVDKSEVEKVHRLKTAYLERIVPVLNEEFSYTNVHQVPKVEKIVVNCGIGDAAQNAKGLDAAMNDLALITGQRPVKTRAKRPIASFKIRQGQILGIKVTLRGKAFWVPWALTSFSHSRCVILDPHAKDLMRTLAVCFVHVFHLFMYAFLDRLINLALPRTRDFQGVSPNSFDGHGNYSIGFSDQGVFPEINPEVGSKARGMDVCIKTTAKTDKEGFRLLELMGMPFKDDDDVQSDFEY</sequence>
<comment type="caution">
    <text evidence="7">The sequence shown here is derived from an EMBL/GenBank/DDBJ whole genome shotgun (WGS) entry which is preliminary data.</text>
</comment>
<evidence type="ECO:0000259" key="6">
    <source>
        <dbReference type="Pfam" id="PF00673"/>
    </source>
</evidence>
<dbReference type="InterPro" id="IPR031310">
    <property type="entry name" value="Ribosomal_uL5_N"/>
</dbReference>
<evidence type="ECO:0000256" key="2">
    <source>
        <dbReference type="ARBA" id="ARBA00022980"/>
    </source>
</evidence>
<dbReference type="Pfam" id="PF00281">
    <property type="entry name" value="Ribosomal_L5"/>
    <property type="match status" value="1"/>
</dbReference>
<proteinExistence type="inferred from homology"/>
<evidence type="ECO:0000313" key="8">
    <source>
        <dbReference type="Proteomes" id="UP001153076"/>
    </source>
</evidence>
<accession>A0A9Q1KX87</accession>
<reference evidence="7" key="1">
    <citation type="submission" date="2022-04" db="EMBL/GenBank/DDBJ databases">
        <title>Carnegiea gigantea Genome sequencing and assembly v2.</title>
        <authorList>
            <person name="Copetti D."/>
            <person name="Sanderson M.J."/>
            <person name="Burquez A."/>
            <person name="Wojciechowski M.F."/>
        </authorList>
    </citation>
    <scope>NUCLEOTIDE SEQUENCE</scope>
    <source>
        <strain evidence="7">SGP5-SGP5p</strain>
        <tissue evidence="7">Aerial part</tissue>
    </source>
</reference>
<gene>
    <name evidence="7" type="ORF">Cgig2_033451</name>
</gene>
<dbReference type="GO" id="GO:0005840">
    <property type="term" value="C:ribosome"/>
    <property type="evidence" value="ECO:0007669"/>
    <property type="project" value="UniProtKB-KW"/>
</dbReference>
<dbReference type="GO" id="GO:0003735">
    <property type="term" value="F:structural constituent of ribosome"/>
    <property type="evidence" value="ECO:0007669"/>
    <property type="project" value="InterPro"/>
</dbReference>
<organism evidence="7 8">
    <name type="scientific">Carnegiea gigantea</name>
    <dbReference type="NCBI Taxonomy" id="171969"/>
    <lineage>
        <taxon>Eukaryota</taxon>
        <taxon>Viridiplantae</taxon>
        <taxon>Streptophyta</taxon>
        <taxon>Embryophyta</taxon>
        <taxon>Tracheophyta</taxon>
        <taxon>Spermatophyta</taxon>
        <taxon>Magnoliopsida</taxon>
        <taxon>eudicotyledons</taxon>
        <taxon>Gunneridae</taxon>
        <taxon>Pentapetalae</taxon>
        <taxon>Caryophyllales</taxon>
        <taxon>Cactineae</taxon>
        <taxon>Cactaceae</taxon>
        <taxon>Cactoideae</taxon>
        <taxon>Echinocereeae</taxon>
        <taxon>Carnegiea</taxon>
    </lineage>
</organism>
<dbReference type="AlphaFoldDB" id="A0A9Q1KX87"/>
<feature type="domain" description="Large ribosomal subunit protein uL5 C-terminal" evidence="6">
    <location>
        <begin position="182"/>
        <end position="272"/>
    </location>
</feature>
<dbReference type="InterPro" id="IPR020930">
    <property type="entry name" value="Ribosomal_uL5_bac-type"/>
</dbReference>
<feature type="domain" description="Large ribosomal subunit protein uL5 N-terminal" evidence="5">
    <location>
        <begin position="79"/>
        <end position="135"/>
    </location>
</feature>
<dbReference type="Gene3D" id="3.30.1440.10">
    <property type="match status" value="2"/>
</dbReference>
<dbReference type="InterPro" id="IPR022803">
    <property type="entry name" value="Ribosomal_uL5_dom_sf"/>
</dbReference>
<dbReference type="Pfam" id="PF00673">
    <property type="entry name" value="Ribosomal_L5_C"/>
    <property type="match status" value="1"/>
</dbReference>
<keyword evidence="8" id="KW-1185">Reference proteome</keyword>
<dbReference type="SUPFAM" id="SSF55282">
    <property type="entry name" value="RL5-like"/>
    <property type="match status" value="2"/>
</dbReference>
<keyword evidence="3" id="KW-0687">Ribonucleoprotein</keyword>
<dbReference type="HAMAP" id="MF_01333_B">
    <property type="entry name" value="Ribosomal_uL5_B"/>
    <property type="match status" value="1"/>
</dbReference>
<dbReference type="Proteomes" id="UP001153076">
    <property type="component" value="Unassembled WGS sequence"/>
</dbReference>
<keyword evidence="2" id="KW-0689">Ribosomal protein</keyword>
<comment type="similarity">
    <text evidence="1">Belongs to the universal ribosomal protein uL5 family.</text>
</comment>
<evidence type="ECO:0000256" key="1">
    <source>
        <dbReference type="ARBA" id="ARBA00008553"/>
    </source>
</evidence>
<evidence type="ECO:0000256" key="4">
    <source>
        <dbReference type="ARBA" id="ARBA00035210"/>
    </source>
</evidence>
<dbReference type="InterPro" id="IPR002132">
    <property type="entry name" value="Ribosomal_uL5"/>
</dbReference>
<dbReference type="OrthoDB" id="539541at2759"/>
<evidence type="ECO:0000259" key="5">
    <source>
        <dbReference type="Pfam" id="PF00281"/>
    </source>
</evidence>
<dbReference type="InterPro" id="IPR031309">
    <property type="entry name" value="Ribosomal_uL5_C"/>
</dbReference>
<protein>
    <recommendedName>
        <fullName evidence="4">Large ribosomal subunit protein uL5c</fullName>
    </recommendedName>
</protein>
<dbReference type="EMBL" id="JAKOGI010000017">
    <property type="protein sequence ID" value="KAJ8450257.1"/>
    <property type="molecule type" value="Genomic_DNA"/>
</dbReference>
<name>A0A9Q1KX87_9CARY</name>
<dbReference type="GO" id="GO:0006412">
    <property type="term" value="P:translation"/>
    <property type="evidence" value="ECO:0007669"/>
    <property type="project" value="InterPro"/>
</dbReference>
<dbReference type="GO" id="GO:1990904">
    <property type="term" value="C:ribonucleoprotein complex"/>
    <property type="evidence" value="ECO:0007669"/>
    <property type="project" value="UniProtKB-KW"/>
</dbReference>